<dbReference type="RefSeq" id="WP_123103659.1">
    <property type="nucleotide sequence ID" value="NZ_CP127527.1"/>
</dbReference>
<sequence>MEMGFYGAAGGVTGSCHFLAAAGKKILIDCGMFQGEHNIDEENRAEFGFDPGGIDVLLLTHAHLDHCGRIPLLVKRGFRGEIITTAATRELTRLVLLDAAGLAAEEARRAARYRQRRGEEPEAPLYEITDVLDSMDRFGRLANYGEALTVAPGITVTFGDAGHILGSAWILVEAREGERSKRILYSGDLGNRGKPIINAATPAPTADVVVMETTYGDRLHKALGPSVTELRDAIRATLERDGNAIIPTFALERAQDLLYYLRELTEKHELPANLPVFLDSPMAISATEIFRRHPECFNAETRLDFASGRDPFALRNLHFTRETSESMGINQIKGGAVIMAGSGMATGGRVTHHLKHNLWRRDSSVIFVGYAAQGTLARRIIDGAKKVRLFGEEISVNAQIYTIGGFSAHADHDELLAWYGSQQPEQTFLVHGEDNGRQGIAQVLAGRGLQVHLPVIGDRYPL</sequence>
<dbReference type="SMART" id="SM00849">
    <property type="entry name" value="Lactamase_B"/>
    <property type="match status" value="1"/>
</dbReference>
<dbReference type="InterPro" id="IPR001279">
    <property type="entry name" value="Metallo-B-lactamas"/>
</dbReference>
<dbReference type="InterPro" id="IPR050698">
    <property type="entry name" value="MBL"/>
</dbReference>
<dbReference type="InterPro" id="IPR011108">
    <property type="entry name" value="RMMBL"/>
</dbReference>
<feature type="domain" description="Beta-Casp" evidence="3">
    <location>
        <begin position="254"/>
        <end position="380"/>
    </location>
</feature>
<name>A0A3M8R163_9PROT</name>
<dbReference type="PANTHER" id="PTHR11203">
    <property type="entry name" value="CLEAVAGE AND POLYADENYLATION SPECIFICITY FACTOR FAMILY MEMBER"/>
    <property type="match status" value="1"/>
</dbReference>
<organism evidence="4">
    <name type="scientific">Acidithiobacillus sulfuriphilus</name>
    <dbReference type="NCBI Taxonomy" id="1867749"/>
    <lineage>
        <taxon>Bacteria</taxon>
        <taxon>Pseudomonadati</taxon>
        <taxon>Pseudomonadota</taxon>
        <taxon>Acidithiobacillia</taxon>
        <taxon>Acidithiobacillales</taxon>
        <taxon>Acidithiobacillaceae</taxon>
        <taxon>Acidithiobacillus</taxon>
    </lineage>
</organism>
<gene>
    <name evidence="4" type="ORF">EC580_07365</name>
</gene>
<evidence type="ECO:0000313" key="4">
    <source>
        <dbReference type="EMBL" id="RNF62297.1"/>
    </source>
</evidence>
<reference evidence="4" key="1">
    <citation type="submission" date="2018-10" db="EMBL/GenBank/DDBJ databases">
        <title>Acidithiobacillus sulfuriphilus sp. nov.: an extremely acidophilic sulfur-oxidizing chemolithotroph isolated from a neutral pH environment.</title>
        <authorList>
            <person name="Falagan C."/>
            <person name="Moya-Beltran A."/>
            <person name="Quatrini R."/>
            <person name="Johnson D.B."/>
        </authorList>
    </citation>
    <scope>NUCLEOTIDE SEQUENCE [LARGE SCALE GENOMIC DNA]</scope>
    <source>
        <strain evidence="4">CJ-2</strain>
    </source>
</reference>
<dbReference type="SMART" id="SM01027">
    <property type="entry name" value="Beta-Casp"/>
    <property type="match status" value="1"/>
</dbReference>
<dbReference type="EMBL" id="RIZI01000162">
    <property type="protein sequence ID" value="RNF62297.1"/>
    <property type="molecule type" value="Genomic_DNA"/>
</dbReference>
<dbReference type="PANTHER" id="PTHR11203:SF37">
    <property type="entry name" value="INTEGRATOR COMPLEX SUBUNIT 11"/>
    <property type="match status" value="1"/>
</dbReference>
<dbReference type="OrthoDB" id="5287904at2"/>
<evidence type="ECO:0000259" key="2">
    <source>
        <dbReference type="SMART" id="SM00849"/>
    </source>
</evidence>
<dbReference type="Pfam" id="PF10996">
    <property type="entry name" value="Beta-Casp"/>
    <property type="match status" value="1"/>
</dbReference>
<feature type="domain" description="Metallo-beta-lactamase" evidence="2">
    <location>
        <begin position="13"/>
        <end position="238"/>
    </location>
</feature>
<dbReference type="AlphaFoldDB" id="A0A3M8R163"/>
<accession>A0A3M8R163</accession>
<evidence type="ECO:0000256" key="1">
    <source>
        <dbReference type="ARBA" id="ARBA00022801"/>
    </source>
</evidence>
<dbReference type="Pfam" id="PF07521">
    <property type="entry name" value="RMMBL"/>
    <property type="match status" value="1"/>
</dbReference>
<dbReference type="Gene3D" id="3.60.15.10">
    <property type="entry name" value="Ribonuclease Z/Hydroxyacylglutathione hydrolase-like"/>
    <property type="match status" value="1"/>
</dbReference>
<protein>
    <submittedName>
        <fullName evidence="4">MBL fold metallo-hydrolase</fullName>
    </submittedName>
</protein>
<dbReference type="InterPro" id="IPR022712">
    <property type="entry name" value="Beta_Casp"/>
</dbReference>
<proteinExistence type="predicted"/>
<dbReference type="InterPro" id="IPR036866">
    <property type="entry name" value="RibonucZ/Hydroxyglut_hydro"/>
</dbReference>
<dbReference type="Gene3D" id="3.40.50.10890">
    <property type="match status" value="1"/>
</dbReference>
<dbReference type="SUPFAM" id="SSF56281">
    <property type="entry name" value="Metallo-hydrolase/oxidoreductase"/>
    <property type="match status" value="1"/>
</dbReference>
<dbReference type="GO" id="GO:0004521">
    <property type="term" value="F:RNA endonuclease activity"/>
    <property type="evidence" value="ECO:0007669"/>
    <property type="project" value="TreeGrafter"/>
</dbReference>
<dbReference type="GO" id="GO:0016787">
    <property type="term" value="F:hydrolase activity"/>
    <property type="evidence" value="ECO:0007669"/>
    <property type="project" value="UniProtKB-KW"/>
</dbReference>
<dbReference type="Pfam" id="PF00753">
    <property type="entry name" value="Lactamase_B"/>
    <property type="match status" value="1"/>
</dbReference>
<keyword evidence="1 4" id="KW-0378">Hydrolase</keyword>
<comment type="caution">
    <text evidence="4">The sequence shown here is derived from an EMBL/GenBank/DDBJ whole genome shotgun (WGS) entry which is preliminary data.</text>
</comment>
<evidence type="ECO:0000259" key="3">
    <source>
        <dbReference type="SMART" id="SM01027"/>
    </source>
</evidence>
<dbReference type="CDD" id="cd16295">
    <property type="entry name" value="TTHA0252-CPSF-like_MBL-fold"/>
    <property type="match status" value="1"/>
</dbReference>